<dbReference type="RefSeq" id="XP_003672445.1">
    <property type="nucleotide sequence ID" value="XM_003672397.1"/>
</dbReference>
<organism evidence="1 2">
    <name type="scientific">Naumovozyma dairenensis (strain ATCC 10597 / BCRC 20456 / CBS 421 / NBRC 0211 / NRRL Y-12639)</name>
    <name type="common">Saccharomyces dairenensis</name>
    <dbReference type="NCBI Taxonomy" id="1071378"/>
    <lineage>
        <taxon>Eukaryota</taxon>
        <taxon>Fungi</taxon>
        <taxon>Dikarya</taxon>
        <taxon>Ascomycota</taxon>
        <taxon>Saccharomycotina</taxon>
        <taxon>Saccharomycetes</taxon>
        <taxon>Saccharomycetales</taxon>
        <taxon>Saccharomycetaceae</taxon>
        <taxon>Naumovozyma</taxon>
    </lineage>
</organism>
<dbReference type="Proteomes" id="UP000000689">
    <property type="component" value="Chromosome 11"/>
</dbReference>
<name>G0WHE1_NAUDC</name>
<evidence type="ECO:0000313" key="2">
    <source>
        <dbReference type="Proteomes" id="UP000000689"/>
    </source>
</evidence>
<dbReference type="GeneID" id="11494627"/>
<proteinExistence type="predicted"/>
<sequence length="322" mass="37633">MEFAFINGLKLRKPFPESRIENKIWGFLSNCFSNSSTPSTNTYSVKQESWILDEPTTFALDNRVSSSWIFKECIMKYFFTDKGRSFPNTMLETPFHKQMLKGDTSTLLVLGPNLFKEEGFYSCDIEEAGKELIKTKYHFSAVDFWGLLQSIHLLTNVQYEGYCYKECCKLSRTLGKPTKMLFLPPSQYSSIPLQAIFYGFSKEDAIIYRDLLIVYRIRAVRRGYKPTMTNVLNVFFDPPYEIYVIPSMHGSDSKEEYIEVNHSEDVTEEERQTYQAYFMLKMKYMLGDKLNYSTFSELLEDTNHAYSESVYLEESNPFESQV</sequence>
<accession>G0WHE1</accession>
<dbReference type="EMBL" id="HE580277">
    <property type="protein sequence ID" value="CCD27202.1"/>
    <property type="molecule type" value="Genomic_DNA"/>
</dbReference>
<dbReference type="KEGG" id="ndi:NDAI_0K00130"/>
<gene>
    <name evidence="1" type="primary">NDAI0K00130</name>
    <name evidence="1" type="ordered locus">NDAI_0K00130</name>
</gene>
<keyword evidence="2" id="KW-1185">Reference proteome</keyword>
<protein>
    <submittedName>
        <fullName evidence="1">Uncharacterized protein</fullName>
    </submittedName>
</protein>
<dbReference type="HOGENOM" id="CLU_075120_0_0_1"/>
<reference evidence="1 2" key="1">
    <citation type="journal article" date="2011" name="Proc. Natl. Acad. Sci. U.S.A.">
        <title>Evolutionary erosion of yeast sex chromosomes by mating-type switching accidents.</title>
        <authorList>
            <person name="Gordon J.L."/>
            <person name="Armisen D."/>
            <person name="Proux-Wera E."/>
            <person name="Oheigeartaigh S.S."/>
            <person name="Byrne K.P."/>
            <person name="Wolfe K.H."/>
        </authorList>
    </citation>
    <scope>NUCLEOTIDE SEQUENCE [LARGE SCALE GENOMIC DNA]</scope>
    <source>
        <strain evidence="2">ATCC 10597 / BCRC 20456 / CBS 421 / NBRC 0211 / NRRL Y-12639</strain>
    </source>
</reference>
<dbReference type="AlphaFoldDB" id="G0WHE1"/>
<evidence type="ECO:0000313" key="1">
    <source>
        <dbReference type="EMBL" id="CCD27202.1"/>
    </source>
</evidence>